<evidence type="ECO:0000313" key="2">
    <source>
        <dbReference type="Proteomes" id="UP001497482"/>
    </source>
</evidence>
<proteinExistence type="predicted"/>
<gene>
    <name evidence="1" type="ORF">KC01_LOCUS37193</name>
</gene>
<sequence>MSMEEGWWTTGFLSDSDAALSAASRTSPEADLERLTLWCLGRFQGKVSPGHGALLLSPRPSSSGIRLGAVSLRLSLRVAIS</sequence>
<keyword evidence="2" id="KW-1185">Reference proteome</keyword>
<organism evidence="1 2">
    <name type="scientific">Knipowitschia caucasica</name>
    <name type="common">Caucasian dwarf goby</name>
    <name type="synonym">Pomatoschistus caucasicus</name>
    <dbReference type="NCBI Taxonomy" id="637954"/>
    <lineage>
        <taxon>Eukaryota</taxon>
        <taxon>Metazoa</taxon>
        <taxon>Chordata</taxon>
        <taxon>Craniata</taxon>
        <taxon>Vertebrata</taxon>
        <taxon>Euteleostomi</taxon>
        <taxon>Actinopterygii</taxon>
        <taxon>Neopterygii</taxon>
        <taxon>Teleostei</taxon>
        <taxon>Neoteleostei</taxon>
        <taxon>Acanthomorphata</taxon>
        <taxon>Gobiaria</taxon>
        <taxon>Gobiiformes</taxon>
        <taxon>Gobioidei</taxon>
        <taxon>Gobiidae</taxon>
        <taxon>Gobiinae</taxon>
        <taxon>Knipowitschia</taxon>
    </lineage>
</organism>
<name>A0AAV2MBE1_KNICA</name>
<reference evidence="1 2" key="1">
    <citation type="submission" date="2024-04" db="EMBL/GenBank/DDBJ databases">
        <authorList>
            <person name="Waldvogel A.-M."/>
            <person name="Schoenle A."/>
        </authorList>
    </citation>
    <scope>NUCLEOTIDE SEQUENCE [LARGE SCALE GENOMIC DNA]</scope>
</reference>
<dbReference type="Proteomes" id="UP001497482">
    <property type="component" value="Chromosome 7"/>
</dbReference>
<protein>
    <submittedName>
        <fullName evidence="1">Uncharacterized protein</fullName>
    </submittedName>
</protein>
<evidence type="ECO:0000313" key="1">
    <source>
        <dbReference type="EMBL" id="CAL1610614.1"/>
    </source>
</evidence>
<accession>A0AAV2MBE1</accession>
<dbReference type="AlphaFoldDB" id="A0AAV2MBE1"/>
<dbReference type="EMBL" id="OZ035829">
    <property type="protein sequence ID" value="CAL1610614.1"/>
    <property type="molecule type" value="Genomic_DNA"/>
</dbReference>